<dbReference type="GO" id="GO:0006487">
    <property type="term" value="P:protein N-linked glycosylation"/>
    <property type="evidence" value="ECO:0007669"/>
    <property type="project" value="TreeGrafter"/>
</dbReference>
<dbReference type="PANTHER" id="PTHR10859:SF91">
    <property type="entry name" value="DOLICHYL-PHOSPHATE BETA-GLUCOSYLTRANSFERASE"/>
    <property type="match status" value="1"/>
</dbReference>
<name>A0A519BHW0_ACIG2</name>
<accession>A0A519BHW0</accession>
<dbReference type="InterPro" id="IPR029044">
    <property type="entry name" value="Nucleotide-diphossugar_trans"/>
</dbReference>
<dbReference type="GO" id="GO:0016740">
    <property type="term" value="F:transferase activity"/>
    <property type="evidence" value="ECO:0007669"/>
    <property type="project" value="UniProtKB-KW"/>
</dbReference>
<dbReference type="CDD" id="cd04179">
    <property type="entry name" value="DPM_DPG-synthase_like"/>
    <property type="match status" value="1"/>
</dbReference>
<protein>
    <submittedName>
        <fullName evidence="2">Glycosyltransferase family 2 protein</fullName>
    </submittedName>
</protein>
<dbReference type="Proteomes" id="UP000316562">
    <property type="component" value="Unassembled WGS sequence"/>
</dbReference>
<dbReference type="InterPro" id="IPR001173">
    <property type="entry name" value="Glyco_trans_2-like"/>
</dbReference>
<feature type="domain" description="Glycosyltransferase 2-like" evidence="1">
    <location>
        <begin position="9"/>
        <end position="174"/>
    </location>
</feature>
<keyword evidence="2" id="KW-0808">Transferase</keyword>
<reference evidence="2 3" key="1">
    <citation type="journal article" date="2019" name="ISME J.">
        <title>Insights into ecological role of a new deltaproteobacterial order Candidatus Acidulodesulfobacterales by metagenomics and metatranscriptomics.</title>
        <authorList>
            <person name="Tan S."/>
            <person name="Liu J."/>
            <person name="Fang Y."/>
            <person name="Hedlund B.P."/>
            <person name="Lian Z.H."/>
            <person name="Huang L.Y."/>
            <person name="Li J.T."/>
            <person name="Huang L.N."/>
            <person name="Li W.J."/>
            <person name="Jiang H.C."/>
            <person name="Dong H.L."/>
            <person name="Shu W.S."/>
        </authorList>
    </citation>
    <scope>NUCLEOTIDE SEQUENCE [LARGE SCALE GENOMIC DNA]</scope>
    <source>
        <strain evidence="2">AP2</strain>
    </source>
</reference>
<dbReference type="AlphaFoldDB" id="A0A519BHW0"/>
<dbReference type="Pfam" id="PF00535">
    <property type="entry name" value="Glycos_transf_2"/>
    <property type="match status" value="1"/>
</dbReference>
<evidence type="ECO:0000259" key="1">
    <source>
        <dbReference type="Pfam" id="PF00535"/>
    </source>
</evidence>
<organism evidence="2 3">
    <name type="scientific">Acididesulfobacter guangdongensis</name>
    <dbReference type="NCBI Taxonomy" id="2597225"/>
    <lineage>
        <taxon>Bacteria</taxon>
        <taxon>Deltaproteobacteria</taxon>
        <taxon>Candidatus Acidulodesulfobacterales</taxon>
        <taxon>Candidatus Acididesulfobacter</taxon>
    </lineage>
</organism>
<dbReference type="EMBL" id="SGBC01000001">
    <property type="protein sequence ID" value="RZD16861.1"/>
    <property type="molecule type" value="Genomic_DNA"/>
</dbReference>
<proteinExistence type="predicted"/>
<evidence type="ECO:0000313" key="2">
    <source>
        <dbReference type="EMBL" id="RZD16861.1"/>
    </source>
</evidence>
<sequence>MKLYKGKISILMPAYNEGEKIYENLIYAYKIFKKFRFPFEIILIDDGSTDNTKAMALKAAEEHEEINFVSNVRNAGKGYALKNGFEHSTGDIIVFLDSDLENHPSQVGKLLKAMSDNNADVVIGTRRSKKLKAKYTLQRKILSFGYYLMIKSLFKLNLTDTQAGIKVFKRNVLEIIFPKILCKKFAFDIEILAIAIRKKFKVIEIPTTYIFSRENSLGRIKIKDVFDMGLDTLAIFYRMKILHYYD</sequence>
<dbReference type="PANTHER" id="PTHR10859">
    <property type="entry name" value="GLYCOSYL TRANSFERASE"/>
    <property type="match status" value="1"/>
</dbReference>
<evidence type="ECO:0000313" key="3">
    <source>
        <dbReference type="Proteomes" id="UP000316562"/>
    </source>
</evidence>
<gene>
    <name evidence="2" type="ORF">EVJ46_01085</name>
</gene>
<dbReference type="SUPFAM" id="SSF53448">
    <property type="entry name" value="Nucleotide-diphospho-sugar transferases"/>
    <property type="match status" value="1"/>
</dbReference>
<dbReference type="Gene3D" id="3.90.550.10">
    <property type="entry name" value="Spore Coat Polysaccharide Biosynthesis Protein SpsA, Chain A"/>
    <property type="match status" value="1"/>
</dbReference>
<comment type="caution">
    <text evidence="2">The sequence shown here is derived from an EMBL/GenBank/DDBJ whole genome shotgun (WGS) entry which is preliminary data.</text>
</comment>